<sequence>MLRPSTWLLSAARLTSHDMRYVERVRLLDYWSIQDSALARLVNQMGDILASKSQSGYRSLSA</sequence>
<protein>
    <submittedName>
        <fullName evidence="1">Uncharacterized protein</fullName>
    </submittedName>
</protein>
<dbReference type="OrthoDB" id="10337725at2759"/>
<dbReference type="EMBL" id="KZ346828">
    <property type="protein sequence ID" value="PIO68981.1"/>
    <property type="molecule type" value="Genomic_DNA"/>
</dbReference>
<dbReference type="AlphaFoldDB" id="A0A2G9UFH8"/>
<evidence type="ECO:0000313" key="1">
    <source>
        <dbReference type="EMBL" id="PIO68981.1"/>
    </source>
</evidence>
<name>A0A2G9UFH8_TELCI</name>
<keyword evidence="2" id="KW-1185">Reference proteome</keyword>
<evidence type="ECO:0000313" key="2">
    <source>
        <dbReference type="Proteomes" id="UP000230423"/>
    </source>
</evidence>
<dbReference type="Proteomes" id="UP000230423">
    <property type="component" value="Unassembled WGS sequence"/>
</dbReference>
<reference evidence="1 2" key="1">
    <citation type="submission" date="2015-09" db="EMBL/GenBank/DDBJ databases">
        <title>Draft genome of the parasitic nematode Teladorsagia circumcincta isolate WARC Sus (inbred).</title>
        <authorList>
            <person name="Mitreva M."/>
        </authorList>
    </citation>
    <scope>NUCLEOTIDE SEQUENCE [LARGE SCALE GENOMIC DNA]</scope>
    <source>
        <strain evidence="1 2">S</strain>
    </source>
</reference>
<organism evidence="1 2">
    <name type="scientific">Teladorsagia circumcincta</name>
    <name type="common">Brown stomach worm</name>
    <name type="synonym">Ostertagia circumcincta</name>
    <dbReference type="NCBI Taxonomy" id="45464"/>
    <lineage>
        <taxon>Eukaryota</taxon>
        <taxon>Metazoa</taxon>
        <taxon>Ecdysozoa</taxon>
        <taxon>Nematoda</taxon>
        <taxon>Chromadorea</taxon>
        <taxon>Rhabditida</taxon>
        <taxon>Rhabditina</taxon>
        <taxon>Rhabditomorpha</taxon>
        <taxon>Strongyloidea</taxon>
        <taxon>Trichostrongylidae</taxon>
        <taxon>Teladorsagia</taxon>
    </lineage>
</organism>
<accession>A0A2G9UFH8</accession>
<proteinExistence type="predicted"/>
<gene>
    <name evidence="1" type="ORF">TELCIR_09211</name>
</gene>